<proteinExistence type="predicted"/>
<dbReference type="AlphaFoldDB" id="A0A4U7B0X0"/>
<dbReference type="Pfam" id="PF11017">
    <property type="entry name" value="DUF2855"/>
    <property type="match status" value="1"/>
</dbReference>
<reference evidence="2 3" key="1">
    <citation type="submission" date="2018-02" db="EMBL/GenBank/DDBJ databases">
        <title>Draft genome sequences of Elsinoe sp., causing black scab on jojoba.</title>
        <authorList>
            <person name="Stodart B."/>
            <person name="Jeffress S."/>
            <person name="Ash G."/>
            <person name="Arun Chinnappa K."/>
        </authorList>
    </citation>
    <scope>NUCLEOTIDE SEQUENCE [LARGE SCALE GENOMIC DNA]</scope>
    <source>
        <strain evidence="2 3">Hillstone_2</strain>
    </source>
</reference>
<dbReference type="EMBL" id="PTQR01000042">
    <property type="protein sequence ID" value="TKX24359.1"/>
    <property type="molecule type" value="Genomic_DNA"/>
</dbReference>
<evidence type="ECO:0000313" key="2">
    <source>
        <dbReference type="EMBL" id="TKX24359.1"/>
    </source>
</evidence>
<sequence length="423" mass="45231">MSIHLVSKITPTNHRLIPLPPSHHSITPSTSTTPSTSLPPSTLRLTPTLLALASNNKTYHALGSLYGWWITYPVPASLNPSSTSSSLAEKNIIVPAWGFATVSASTVPSIPPGAVLFGFWPLSSAPVDLTLVAARDQAKGDASAPGNHFVEVSEWRTGLMGLYNRYLVVHDSTGSDEVVLSGKQADLRASVRPVWELGFLLRYTFPVGGEGAVYPLGMGREWGREEADLSQAVVVVLGAGSKTGRSVAWELTGTGKAIKGLVLGASRVEGLERVYGGKGAEVVRYEDVQARTVEFVKRMGAERVVLFDCGSPPVGPGVVEAVKGLVKTTVVFVGSGPALYAGFSEEEVTKVQFNVSGARDDVMQRIGSGEYFEAAEKAWDDYVADEGKTWEIERRKGMHEIERTWEQLVNGGLGAGAVVIELP</sequence>
<protein>
    <submittedName>
        <fullName evidence="2">Uncharacterized protein</fullName>
    </submittedName>
</protein>
<feature type="region of interest" description="Disordered" evidence="1">
    <location>
        <begin position="14"/>
        <end position="40"/>
    </location>
</feature>
<dbReference type="Proteomes" id="UP000308133">
    <property type="component" value="Unassembled WGS sequence"/>
</dbReference>
<evidence type="ECO:0000256" key="1">
    <source>
        <dbReference type="SAM" id="MobiDB-lite"/>
    </source>
</evidence>
<comment type="caution">
    <text evidence="2">The sequence shown here is derived from an EMBL/GenBank/DDBJ whole genome shotgun (WGS) entry which is preliminary data.</text>
</comment>
<dbReference type="InterPro" id="IPR021276">
    <property type="entry name" value="DUF2855"/>
</dbReference>
<name>A0A4U7B0X0_9PEZI</name>
<feature type="compositionally biased region" description="Low complexity" evidence="1">
    <location>
        <begin position="22"/>
        <end position="40"/>
    </location>
</feature>
<evidence type="ECO:0000313" key="3">
    <source>
        <dbReference type="Proteomes" id="UP000308133"/>
    </source>
</evidence>
<organism evidence="2 3">
    <name type="scientific">Elsinoe australis</name>
    <dbReference type="NCBI Taxonomy" id="40998"/>
    <lineage>
        <taxon>Eukaryota</taxon>
        <taxon>Fungi</taxon>
        <taxon>Dikarya</taxon>
        <taxon>Ascomycota</taxon>
        <taxon>Pezizomycotina</taxon>
        <taxon>Dothideomycetes</taxon>
        <taxon>Dothideomycetidae</taxon>
        <taxon>Myriangiales</taxon>
        <taxon>Elsinoaceae</taxon>
        <taxon>Elsinoe</taxon>
    </lineage>
</organism>
<accession>A0A4U7B0X0</accession>
<gene>
    <name evidence="2" type="ORF">C1H76_3465</name>
</gene>